<sequence>MALEQDIRKHCVSLSVAVYYGAVKKRKEMHLTLHTYDIALTSYGSIKNELSGEESPVSVKNDKTQSIPVRITFFRVILAMKL</sequence>
<dbReference type="AlphaFoldDB" id="E9GWC6"/>
<reference evidence="1 2" key="1">
    <citation type="journal article" date="2011" name="Science">
        <title>The ecoresponsive genome of Daphnia pulex.</title>
        <authorList>
            <person name="Colbourne J.K."/>
            <person name="Pfrender M.E."/>
            <person name="Gilbert D."/>
            <person name="Thomas W.K."/>
            <person name="Tucker A."/>
            <person name="Oakley T.H."/>
            <person name="Tokishita S."/>
            <person name="Aerts A."/>
            <person name="Arnold G.J."/>
            <person name="Basu M.K."/>
            <person name="Bauer D.J."/>
            <person name="Caceres C.E."/>
            <person name="Carmel L."/>
            <person name="Casola C."/>
            <person name="Choi J.H."/>
            <person name="Detter J.C."/>
            <person name="Dong Q."/>
            <person name="Dusheyko S."/>
            <person name="Eads B.D."/>
            <person name="Frohlich T."/>
            <person name="Geiler-Samerotte K.A."/>
            <person name="Gerlach D."/>
            <person name="Hatcher P."/>
            <person name="Jogdeo S."/>
            <person name="Krijgsveld J."/>
            <person name="Kriventseva E.V."/>
            <person name="Kultz D."/>
            <person name="Laforsch C."/>
            <person name="Lindquist E."/>
            <person name="Lopez J."/>
            <person name="Manak J.R."/>
            <person name="Muller J."/>
            <person name="Pangilinan J."/>
            <person name="Patwardhan R.P."/>
            <person name="Pitluck S."/>
            <person name="Pritham E.J."/>
            <person name="Rechtsteiner A."/>
            <person name="Rho M."/>
            <person name="Rogozin I.B."/>
            <person name="Sakarya O."/>
            <person name="Salamov A."/>
            <person name="Schaack S."/>
            <person name="Shapiro H."/>
            <person name="Shiga Y."/>
            <person name="Skalitzky C."/>
            <person name="Smith Z."/>
            <person name="Souvorov A."/>
            <person name="Sung W."/>
            <person name="Tang Z."/>
            <person name="Tsuchiya D."/>
            <person name="Tu H."/>
            <person name="Vos H."/>
            <person name="Wang M."/>
            <person name="Wolf Y.I."/>
            <person name="Yamagata H."/>
            <person name="Yamada T."/>
            <person name="Ye Y."/>
            <person name="Shaw J.R."/>
            <person name="Andrews J."/>
            <person name="Crease T.J."/>
            <person name="Tang H."/>
            <person name="Lucas S.M."/>
            <person name="Robertson H.M."/>
            <person name="Bork P."/>
            <person name="Koonin E.V."/>
            <person name="Zdobnov E.M."/>
            <person name="Grigoriev I.V."/>
            <person name="Lynch M."/>
            <person name="Boore J.L."/>
        </authorList>
    </citation>
    <scope>NUCLEOTIDE SEQUENCE [LARGE SCALE GENOMIC DNA]</scope>
</reference>
<proteinExistence type="predicted"/>
<dbReference type="OrthoDB" id="2801544at2759"/>
<evidence type="ECO:0000313" key="2">
    <source>
        <dbReference type="Proteomes" id="UP000000305"/>
    </source>
</evidence>
<name>E9GWC6_DAPPU</name>
<evidence type="ECO:0000313" key="1">
    <source>
        <dbReference type="EMBL" id="EFX76213.1"/>
    </source>
</evidence>
<accession>E9GWC6</accession>
<dbReference type="Proteomes" id="UP000000305">
    <property type="component" value="Unassembled WGS sequence"/>
</dbReference>
<dbReference type="HOGENOM" id="CLU_2560609_0_0_1"/>
<organism evidence="1 2">
    <name type="scientific">Daphnia pulex</name>
    <name type="common">Water flea</name>
    <dbReference type="NCBI Taxonomy" id="6669"/>
    <lineage>
        <taxon>Eukaryota</taxon>
        <taxon>Metazoa</taxon>
        <taxon>Ecdysozoa</taxon>
        <taxon>Arthropoda</taxon>
        <taxon>Crustacea</taxon>
        <taxon>Branchiopoda</taxon>
        <taxon>Diplostraca</taxon>
        <taxon>Cladocera</taxon>
        <taxon>Anomopoda</taxon>
        <taxon>Daphniidae</taxon>
        <taxon>Daphnia</taxon>
    </lineage>
</organism>
<protein>
    <submittedName>
        <fullName evidence="1">Uncharacterized protein</fullName>
    </submittedName>
</protein>
<keyword evidence="2" id="KW-1185">Reference proteome</keyword>
<gene>
    <name evidence="1" type="ORF">DAPPUDRAFT_322553</name>
</gene>
<dbReference type="EMBL" id="GL732570">
    <property type="protein sequence ID" value="EFX76213.1"/>
    <property type="molecule type" value="Genomic_DNA"/>
</dbReference>
<dbReference type="KEGG" id="dpx:DAPPUDRAFT_322553"/>
<dbReference type="InParanoid" id="E9GWC6"/>